<proteinExistence type="predicted"/>
<gene>
    <name evidence="2" type="ORF">ES288_D07G035200v1</name>
</gene>
<keyword evidence="1" id="KW-0812">Transmembrane</keyword>
<name>A0A5D2BRQ1_GOSDA</name>
<dbReference type="EMBL" id="CM017707">
    <property type="protein sequence ID" value="TYG60034.1"/>
    <property type="molecule type" value="Genomic_DNA"/>
</dbReference>
<dbReference type="SMR" id="A0A5D2BRQ1"/>
<reference evidence="2 3" key="1">
    <citation type="submission" date="2019-06" db="EMBL/GenBank/DDBJ databases">
        <title>WGS assembly of Gossypium darwinii.</title>
        <authorList>
            <person name="Chen Z.J."/>
            <person name="Sreedasyam A."/>
            <person name="Ando A."/>
            <person name="Song Q."/>
            <person name="De L."/>
            <person name="Hulse-Kemp A."/>
            <person name="Ding M."/>
            <person name="Ye W."/>
            <person name="Kirkbride R."/>
            <person name="Jenkins J."/>
            <person name="Plott C."/>
            <person name="Lovell J."/>
            <person name="Lin Y.-M."/>
            <person name="Vaughn R."/>
            <person name="Liu B."/>
            <person name="Li W."/>
            <person name="Simpson S."/>
            <person name="Scheffler B."/>
            <person name="Saski C."/>
            <person name="Grover C."/>
            <person name="Hu G."/>
            <person name="Conover J."/>
            <person name="Carlson J."/>
            <person name="Shu S."/>
            <person name="Boston L."/>
            <person name="Williams M."/>
            <person name="Peterson D."/>
            <person name="Mcgee K."/>
            <person name="Jones D."/>
            <person name="Wendel J."/>
            <person name="Stelly D."/>
            <person name="Grimwood J."/>
            <person name="Schmutz J."/>
        </authorList>
    </citation>
    <scope>NUCLEOTIDE SEQUENCE [LARGE SCALE GENOMIC DNA]</scope>
    <source>
        <strain evidence="2">1808015.09</strain>
    </source>
</reference>
<feature type="transmembrane region" description="Helical" evidence="1">
    <location>
        <begin position="59"/>
        <end position="92"/>
    </location>
</feature>
<sequence length="100" mass="12009">MLGKESMGLLRQIRKWLTKSWDVTVKHCYSDSMGSFTVMERNGQYTPLKRLKMQRRGNVFIEFMFLQFFIFGFACLGFYLWPFIFFFLLIFLGKPEPTPR</sequence>
<organism evidence="2 3">
    <name type="scientific">Gossypium darwinii</name>
    <name type="common">Darwin's cotton</name>
    <name type="synonym">Gossypium barbadense var. darwinii</name>
    <dbReference type="NCBI Taxonomy" id="34276"/>
    <lineage>
        <taxon>Eukaryota</taxon>
        <taxon>Viridiplantae</taxon>
        <taxon>Streptophyta</taxon>
        <taxon>Embryophyta</taxon>
        <taxon>Tracheophyta</taxon>
        <taxon>Spermatophyta</taxon>
        <taxon>Magnoliopsida</taxon>
        <taxon>eudicotyledons</taxon>
        <taxon>Gunneridae</taxon>
        <taxon>Pentapetalae</taxon>
        <taxon>rosids</taxon>
        <taxon>malvids</taxon>
        <taxon>Malvales</taxon>
        <taxon>Malvaceae</taxon>
        <taxon>Malvoideae</taxon>
        <taxon>Gossypium</taxon>
    </lineage>
</organism>
<keyword evidence="1" id="KW-1133">Transmembrane helix</keyword>
<keyword evidence="3" id="KW-1185">Reference proteome</keyword>
<protein>
    <submittedName>
        <fullName evidence="2">Uncharacterized protein</fullName>
    </submittedName>
</protein>
<accession>A0A5D2BRQ1</accession>
<evidence type="ECO:0000313" key="3">
    <source>
        <dbReference type="Proteomes" id="UP000323506"/>
    </source>
</evidence>
<dbReference type="AlphaFoldDB" id="A0A5D2BRQ1"/>
<evidence type="ECO:0000256" key="1">
    <source>
        <dbReference type="SAM" id="Phobius"/>
    </source>
</evidence>
<evidence type="ECO:0000313" key="2">
    <source>
        <dbReference type="EMBL" id="TYG60034.1"/>
    </source>
</evidence>
<keyword evidence="1" id="KW-0472">Membrane</keyword>
<dbReference type="Proteomes" id="UP000323506">
    <property type="component" value="Chromosome D07"/>
</dbReference>